<accession>A0A164ZC71</accession>
<dbReference type="Pfam" id="PF23278">
    <property type="entry name" value="Piwi_N"/>
    <property type="match status" value="1"/>
</dbReference>
<gene>
    <name evidence="2" type="ORF">APZ42_018119</name>
</gene>
<dbReference type="AlphaFoldDB" id="A0A164ZC71"/>
<dbReference type="OrthoDB" id="10252740at2759"/>
<reference evidence="2 3" key="1">
    <citation type="submission" date="2016-03" db="EMBL/GenBank/DDBJ databases">
        <title>EvidentialGene: Evidence-directed Construction of Genes on Genomes.</title>
        <authorList>
            <person name="Gilbert D.G."/>
            <person name="Choi J.-H."/>
            <person name="Mockaitis K."/>
            <person name="Colbourne J."/>
            <person name="Pfrender M."/>
        </authorList>
    </citation>
    <scope>NUCLEOTIDE SEQUENCE [LARGE SCALE GENOMIC DNA]</scope>
    <source>
        <strain evidence="2 3">Xinb3</strain>
        <tissue evidence="2">Complete organism</tissue>
    </source>
</reference>
<dbReference type="Proteomes" id="UP000076858">
    <property type="component" value="Unassembled WGS sequence"/>
</dbReference>
<evidence type="ECO:0000256" key="1">
    <source>
        <dbReference type="SAM" id="MobiDB-lite"/>
    </source>
</evidence>
<dbReference type="SUPFAM" id="SSF101690">
    <property type="entry name" value="PAZ domain"/>
    <property type="match status" value="1"/>
</dbReference>
<evidence type="ECO:0000313" key="2">
    <source>
        <dbReference type="EMBL" id="KZS16193.1"/>
    </source>
</evidence>
<protein>
    <submittedName>
        <fullName evidence="2">Piwi/Aub-like protein</fullName>
    </submittedName>
</protein>
<dbReference type="EMBL" id="LRGB01000745">
    <property type="protein sequence ID" value="KZS16193.1"/>
    <property type="molecule type" value="Genomic_DNA"/>
</dbReference>
<dbReference type="InterPro" id="IPR036085">
    <property type="entry name" value="PAZ_dom_sf"/>
</dbReference>
<sequence length="199" mass="22285">MLLSFCQNNVSHVAIHENLHQDQGAGRGAVRVGGPSSERQTSDRDAGPSRVRTFAASRMDEVDRELSISNKVCLKISNNPGSRGTPLNVITNYFQLIKRPDMHLLQYRVDFTPEVDHPGVRKALVRVHEPTLGKYYIFDGTLLYNTIRLTQPLELASRRNSDGSDGKITFKLVGEIQKEDAIYSTVGDEFNFTPLYGYA</sequence>
<comment type="caution">
    <text evidence="2">The sequence shown here is derived from an EMBL/GenBank/DDBJ whole genome shotgun (WGS) entry which is preliminary data.</text>
</comment>
<proteinExistence type="predicted"/>
<keyword evidence="3" id="KW-1185">Reference proteome</keyword>
<feature type="region of interest" description="Disordered" evidence="1">
    <location>
        <begin position="21"/>
        <end position="50"/>
    </location>
</feature>
<evidence type="ECO:0000313" key="3">
    <source>
        <dbReference type="Proteomes" id="UP000076858"/>
    </source>
</evidence>
<dbReference type="STRING" id="35525.A0A164ZC71"/>
<name>A0A164ZC71_9CRUS</name>
<organism evidence="2 3">
    <name type="scientific">Daphnia magna</name>
    <dbReference type="NCBI Taxonomy" id="35525"/>
    <lineage>
        <taxon>Eukaryota</taxon>
        <taxon>Metazoa</taxon>
        <taxon>Ecdysozoa</taxon>
        <taxon>Arthropoda</taxon>
        <taxon>Crustacea</taxon>
        <taxon>Branchiopoda</taxon>
        <taxon>Diplostraca</taxon>
        <taxon>Cladocera</taxon>
        <taxon>Anomopoda</taxon>
        <taxon>Daphniidae</taxon>
        <taxon>Daphnia</taxon>
    </lineage>
</organism>